<sequence>MTPRLSIILLLCAGLAGCGTVQRLNPFSTWQPETPLPYGANLNGDRRSPEFTVSVATRGAPIEAWRESARFPATRHCLRRFGSSVIDWRTDGGPEDWVVRYDSDGTAVVSGRCAAR</sequence>
<proteinExistence type="predicted"/>
<evidence type="ECO:0000313" key="2">
    <source>
        <dbReference type="EMBL" id="SEM66598.1"/>
    </source>
</evidence>
<dbReference type="AlphaFoldDB" id="A0A1H8A9W0"/>
<dbReference type="PROSITE" id="PS51257">
    <property type="entry name" value="PROKAR_LIPOPROTEIN"/>
    <property type="match status" value="1"/>
</dbReference>
<evidence type="ECO:0008006" key="4">
    <source>
        <dbReference type="Google" id="ProtNLM"/>
    </source>
</evidence>
<name>A0A1H8A9W0_9RHOB</name>
<accession>A0A1H8A9W0</accession>
<keyword evidence="3" id="KW-1185">Reference proteome</keyword>
<gene>
    <name evidence="2" type="ORF">SAMN04488011_10146</name>
</gene>
<protein>
    <recommendedName>
        <fullName evidence="4">Lipoprotein</fullName>
    </recommendedName>
</protein>
<reference evidence="3" key="1">
    <citation type="submission" date="2016-10" db="EMBL/GenBank/DDBJ databases">
        <authorList>
            <person name="Varghese N."/>
            <person name="Submissions S."/>
        </authorList>
    </citation>
    <scope>NUCLEOTIDE SEQUENCE [LARGE SCALE GENOMIC DNA]</scope>
    <source>
        <strain evidence="3">DSM 26893</strain>
    </source>
</reference>
<organism evidence="2 3">
    <name type="scientific">Palleronia pelagia</name>
    <dbReference type="NCBI Taxonomy" id="387096"/>
    <lineage>
        <taxon>Bacteria</taxon>
        <taxon>Pseudomonadati</taxon>
        <taxon>Pseudomonadota</taxon>
        <taxon>Alphaproteobacteria</taxon>
        <taxon>Rhodobacterales</taxon>
        <taxon>Roseobacteraceae</taxon>
        <taxon>Palleronia</taxon>
    </lineage>
</organism>
<dbReference type="EMBL" id="FOCM01000001">
    <property type="protein sequence ID" value="SEM66598.1"/>
    <property type="molecule type" value="Genomic_DNA"/>
</dbReference>
<evidence type="ECO:0000256" key="1">
    <source>
        <dbReference type="SAM" id="SignalP"/>
    </source>
</evidence>
<feature type="signal peptide" evidence="1">
    <location>
        <begin position="1"/>
        <end position="23"/>
    </location>
</feature>
<feature type="chain" id="PRO_5011542442" description="Lipoprotein" evidence="1">
    <location>
        <begin position="24"/>
        <end position="116"/>
    </location>
</feature>
<evidence type="ECO:0000313" key="3">
    <source>
        <dbReference type="Proteomes" id="UP000199372"/>
    </source>
</evidence>
<dbReference type="Proteomes" id="UP000199372">
    <property type="component" value="Unassembled WGS sequence"/>
</dbReference>
<keyword evidence="1" id="KW-0732">Signal</keyword>